<keyword evidence="2" id="KW-0547">Nucleotide-binding</keyword>
<evidence type="ECO:0000256" key="2">
    <source>
        <dbReference type="PROSITE-ProRule" id="PRU10141"/>
    </source>
</evidence>
<keyword evidence="3" id="KW-0812">Transmembrane</keyword>
<dbReference type="PANTHER" id="PTHR47976">
    <property type="entry name" value="G-TYPE LECTIN S-RECEPTOR-LIKE SERINE/THREONINE-PROTEIN KINASE SD2-5"/>
    <property type="match status" value="1"/>
</dbReference>
<dbReference type="InterPro" id="IPR017441">
    <property type="entry name" value="Protein_kinase_ATP_BS"/>
</dbReference>
<dbReference type="Proteomes" id="UP000825729">
    <property type="component" value="Unassembled WGS sequence"/>
</dbReference>
<evidence type="ECO:0000256" key="3">
    <source>
        <dbReference type="SAM" id="Phobius"/>
    </source>
</evidence>
<keyword evidence="2" id="KW-0067">ATP-binding</keyword>
<dbReference type="InterPro" id="IPR051343">
    <property type="entry name" value="G-type_lectin_kinases/EP1-like"/>
</dbReference>
<sequence>MLETLGALISVLAVVIILAKIVTVIICYSKRTRRERSAILPDTRFGALDMDKFLDEMEREKPIKFSSEQLRMATGNFNHMLGSGAFGAVYKGVFPNGVLVAVKVLRGNSDKRIEEQFMAESHDSDQPENQVWLPGWAWKAYEKGELRKMLEICGVEMNYREEAERMVMAAMWCVQFQPGLRPNMSTVVKMLGGMEIPAPPNPFPFFPAGSPRADPVPTSILWDSPSSLKSSGLSSELSLMRATPIMRRYEIEIASTLRGK</sequence>
<keyword evidence="1" id="KW-0732">Signal</keyword>
<dbReference type="EMBL" id="JAINDJ010000002">
    <property type="protein sequence ID" value="KAG9456356.1"/>
    <property type="molecule type" value="Genomic_DNA"/>
</dbReference>
<organism evidence="4 5">
    <name type="scientific">Aristolochia fimbriata</name>
    <name type="common">White veined hardy Dutchman's pipe vine</name>
    <dbReference type="NCBI Taxonomy" id="158543"/>
    <lineage>
        <taxon>Eukaryota</taxon>
        <taxon>Viridiplantae</taxon>
        <taxon>Streptophyta</taxon>
        <taxon>Embryophyta</taxon>
        <taxon>Tracheophyta</taxon>
        <taxon>Spermatophyta</taxon>
        <taxon>Magnoliopsida</taxon>
        <taxon>Magnoliidae</taxon>
        <taxon>Piperales</taxon>
        <taxon>Aristolochiaceae</taxon>
        <taxon>Aristolochia</taxon>
    </lineage>
</organism>
<dbReference type="Gene3D" id="3.30.200.20">
    <property type="entry name" value="Phosphorylase Kinase, domain 1"/>
    <property type="match status" value="1"/>
</dbReference>
<feature type="transmembrane region" description="Helical" evidence="3">
    <location>
        <begin position="6"/>
        <end position="28"/>
    </location>
</feature>
<evidence type="ECO:0000313" key="4">
    <source>
        <dbReference type="EMBL" id="KAG9456356.1"/>
    </source>
</evidence>
<dbReference type="InterPro" id="IPR011009">
    <property type="entry name" value="Kinase-like_dom_sf"/>
</dbReference>
<evidence type="ECO:0000256" key="1">
    <source>
        <dbReference type="ARBA" id="ARBA00022729"/>
    </source>
</evidence>
<keyword evidence="3" id="KW-1133">Transmembrane helix</keyword>
<proteinExistence type="predicted"/>
<name>A0AAV7F8G2_ARIFI</name>
<dbReference type="Gene3D" id="1.10.510.10">
    <property type="entry name" value="Transferase(Phosphotransferase) domain 1"/>
    <property type="match status" value="1"/>
</dbReference>
<accession>A0AAV7F8G2</accession>
<keyword evidence="3" id="KW-0472">Membrane</keyword>
<dbReference type="AlphaFoldDB" id="A0AAV7F8G2"/>
<gene>
    <name evidence="4" type="ORF">H6P81_000864</name>
</gene>
<dbReference type="PROSITE" id="PS00107">
    <property type="entry name" value="PROTEIN_KINASE_ATP"/>
    <property type="match status" value="1"/>
</dbReference>
<reference evidence="4 5" key="1">
    <citation type="submission" date="2021-07" db="EMBL/GenBank/DDBJ databases">
        <title>The Aristolochia fimbriata genome: insights into angiosperm evolution, floral development and chemical biosynthesis.</title>
        <authorList>
            <person name="Jiao Y."/>
        </authorList>
    </citation>
    <scope>NUCLEOTIDE SEQUENCE [LARGE SCALE GENOMIC DNA]</scope>
    <source>
        <strain evidence="4">IBCAS-2021</strain>
        <tissue evidence="4">Leaf</tissue>
    </source>
</reference>
<keyword evidence="5" id="KW-1185">Reference proteome</keyword>
<protein>
    <submittedName>
        <fullName evidence="4">Uncharacterized protein</fullName>
    </submittedName>
</protein>
<feature type="binding site" evidence="2">
    <location>
        <position position="103"/>
    </location>
    <ligand>
        <name>ATP</name>
        <dbReference type="ChEBI" id="CHEBI:30616"/>
    </ligand>
</feature>
<dbReference type="PANTHER" id="PTHR47976:SF115">
    <property type="entry name" value="RECEPTOR-LIKE SERINE_THREONINE-PROTEIN KINASE"/>
    <property type="match status" value="1"/>
</dbReference>
<evidence type="ECO:0000313" key="5">
    <source>
        <dbReference type="Proteomes" id="UP000825729"/>
    </source>
</evidence>
<comment type="caution">
    <text evidence="4">The sequence shown here is derived from an EMBL/GenBank/DDBJ whole genome shotgun (WGS) entry which is preliminary data.</text>
</comment>
<dbReference type="GO" id="GO:0005524">
    <property type="term" value="F:ATP binding"/>
    <property type="evidence" value="ECO:0007669"/>
    <property type="project" value="UniProtKB-UniRule"/>
</dbReference>
<dbReference type="SUPFAM" id="SSF56112">
    <property type="entry name" value="Protein kinase-like (PK-like)"/>
    <property type="match status" value="1"/>
</dbReference>